<dbReference type="HOGENOM" id="CLU_2919984_0_0_6"/>
<organism evidence="1 2">
    <name type="scientific">Saccharophagus degradans (strain 2-40 / ATCC 43961 / DSM 17024)</name>
    <dbReference type="NCBI Taxonomy" id="203122"/>
    <lineage>
        <taxon>Bacteria</taxon>
        <taxon>Pseudomonadati</taxon>
        <taxon>Pseudomonadota</taxon>
        <taxon>Gammaproteobacteria</taxon>
        <taxon>Cellvibrionales</taxon>
        <taxon>Cellvibrionaceae</taxon>
        <taxon>Saccharophagus</taxon>
    </lineage>
</organism>
<dbReference type="Proteomes" id="UP000001947">
    <property type="component" value="Chromosome"/>
</dbReference>
<dbReference type="AlphaFoldDB" id="Q21GP8"/>
<dbReference type="EMBL" id="CP000282">
    <property type="protein sequence ID" value="ABD82131.1"/>
    <property type="molecule type" value="Genomic_DNA"/>
</dbReference>
<name>Q21GP8_SACD2</name>
<reference evidence="1 2" key="1">
    <citation type="journal article" date="2008" name="PLoS Genet.">
        <title>Complete genome sequence of the complex carbohydrate-degrading marine bacterium, Saccharophagus degradans strain 2-40 T.</title>
        <authorList>
            <person name="Weiner R.M."/>
            <person name="Taylor L.E.II."/>
            <person name="Henrissat B."/>
            <person name="Hauser L."/>
            <person name="Land M."/>
            <person name="Coutinho P.M."/>
            <person name="Rancurel C."/>
            <person name="Saunders E.H."/>
            <person name="Longmire A.G."/>
            <person name="Zhang H."/>
            <person name="Bayer E.A."/>
            <person name="Gilbert H.J."/>
            <person name="Larimer F."/>
            <person name="Zhulin I.B."/>
            <person name="Ekborg N.A."/>
            <person name="Lamed R."/>
            <person name="Richardson P.M."/>
            <person name="Borovok I."/>
            <person name="Hutcheson S."/>
        </authorList>
    </citation>
    <scope>NUCLEOTIDE SEQUENCE [LARGE SCALE GENOMIC DNA]</scope>
    <source>
        <strain evidence="2">2-40 / ATCC 43961 / DSM 17024</strain>
    </source>
</reference>
<proteinExistence type="predicted"/>
<protein>
    <submittedName>
        <fullName evidence="1">Uncharacterized protein</fullName>
    </submittedName>
</protein>
<gene>
    <name evidence="1" type="ordered locus">Sde_2874</name>
</gene>
<accession>Q21GP8</accession>
<evidence type="ECO:0000313" key="1">
    <source>
        <dbReference type="EMBL" id="ABD82131.1"/>
    </source>
</evidence>
<dbReference type="KEGG" id="sde:Sde_2874"/>
<sequence>MQPLVDYLEQVKVNYKFTSIEDGGHDVKWYKQFQPDIDAFSRFFREGLEIFWVHAYLLKEG</sequence>
<evidence type="ECO:0000313" key="2">
    <source>
        <dbReference type="Proteomes" id="UP000001947"/>
    </source>
</evidence>
<keyword evidence="2" id="KW-1185">Reference proteome</keyword>